<sequence length="313" mass="34038">MTAYILRRLLATLPVMAVVAVFVFFLLRIAPGDPAAIIAGEDATREAIEAVRAKLGLDRPILEQFALWLWRLAQGDLGVSIFSNLPVTRLIGQRLEPTVALTLSTLLVAVALAIPIGVVAAWQVRKLADRLVMIFAVLGFAVPGFLAAYVLIYIFAVQLQWLPVQGYRPIAEGLWPFVEGLILPSVALGVTYMALIARITRASMLEVLSQDYIRTANSKGLATRRVLLLHALKNAAVPIVTVIGIGIALLISGVVITETVFNIPGLGRLTVDAVLKRDYPIVQGLILVFAAVKVLVNLVIDISYAFLDPRIRY</sequence>
<dbReference type="SUPFAM" id="SSF161098">
    <property type="entry name" value="MetI-like"/>
    <property type="match status" value="1"/>
</dbReference>
<keyword evidence="5 7" id="KW-1133">Transmembrane helix</keyword>
<evidence type="ECO:0000256" key="4">
    <source>
        <dbReference type="ARBA" id="ARBA00022692"/>
    </source>
</evidence>
<comment type="similarity">
    <text evidence="7">Belongs to the binding-protein-dependent transport system permease family.</text>
</comment>
<feature type="transmembrane region" description="Helical" evidence="7">
    <location>
        <begin position="9"/>
        <end position="30"/>
    </location>
</feature>
<keyword evidence="10" id="KW-1185">Reference proteome</keyword>
<feature type="transmembrane region" description="Helical" evidence="7">
    <location>
        <begin position="99"/>
        <end position="124"/>
    </location>
</feature>
<evidence type="ECO:0000256" key="3">
    <source>
        <dbReference type="ARBA" id="ARBA00022475"/>
    </source>
</evidence>
<dbReference type="Proteomes" id="UP000321638">
    <property type="component" value="Unassembled WGS sequence"/>
</dbReference>
<gene>
    <name evidence="9" type="ORF">FHP25_20170</name>
</gene>
<evidence type="ECO:0000313" key="10">
    <source>
        <dbReference type="Proteomes" id="UP000321638"/>
    </source>
</evidence>
<comment type="caution">
    <text evidence="9">The sequence shown here is derived from an EMBL/GenBank/DDBJ whole genome shotgun (WGS) entry which is preliminary data.</text>
</comment>
<feature type="transmembrane region" description="Helical" evidence="7">
    <location>
        <begin position="281"/>
        <end position="307"/>
    </location>
</feature>
<evidence type="ECO:0000256" key="6">
    <source>
        <dbReference type="ARBA" id="ARBA00023136"/>
    </source>
</evidence>
<dbReference type="EMBL" id="VDUZ01000023">
    <property type="protein sequence ID" value="TXL73725.1"/>
    <property type="molecule type" value="Genomic_DNA"/>
</dbReference>
<protein>
    <submittedName>
        <fullName evidence="9">ABC transporter permease</fullName>
    </submittedName>
</protein>
<evidence type="ECO:0000256" key="2">
    <source>
        <dbReference type="ARBA" id="ARBA00022448"/>
    </source>
</evidence>
<feature type="transmembrane region" description="Helical" evidence="7">
    <location>
        <begin position="235"/>
        <end position="261"/>
    </location>
</feature>
<feature type="transmembrane region" description="Helical" evidence="7">
    <location>
        <begin position="131"/>
        <end position="154"/>
    </location>
</feature>
<organism evidence="9 10">
    <name type="scientific">Vineibacter terrae</name>
    <dbReference type="NCBI Taxonomy" id="2586908"/>
    <lineage>
        <taxon>Bacteria</taxon>
        <taxon>Pseudomonadati</taxon>
        <taxon>Pseudomonadota</taxon>
        <taxon>Alphaproteobacteria</taxon>
        <taxon>Hyphomicrobiales</taxon>
        <taxon>Vineibacter</taxon>
    </lineage>
</organism>
<dbReference type="Pfam" id="PF00528">
    <property type="entry name" value="BPD_transp_1"/>
    <property type="match status" value="1"/>
</dbReference>
<keyword evidence="6 7" id="KW-0472">Membrane</keyword>
<dbReference type="PROSITE" id="PS50928">
    <property type="entry name" value="ABC_TM1"/>
    <property type="match status" value="1"/>
</dbReference>
<dbReference type="GO" id="GO:0071916">
    <property type="term" value="F:dipeptide transmembrane transporter activity"/>
    <property type="evidence" value="ECO:0007669"/>
    <property type="project" value="TreeGrafter"/>
</dbReference>
<keyword evidence="2 7" id="KW-0813">Transport</keyword>
<dbReference type="CDD" id="cd06261">
    <property type="entry name" value="TM_PBP2"/>
    <property type="match status" value="1"/>
</dbReference>
<accession>A0A5C8PIT6</accession>
<dbReference type="PANTHER" id="PTHR43163">
    <property type="entry name" value="DIPEPTIDE TRANSPORT SYSTEM PERMEASE PROTEIN DPPB-RELATED"/>
    <property type="match status" value="1"/>
</dbReference>
<dbReference type="AlphaFoldDB" id="A0A5C8PIT6"/>
<evidence type="ECO:0000256" key="7">
    <source>
        <dbReference type="RuleBase" id="RU363032"/>
    </source>
</evidence>
<keyword evidence="4 7" id="KW-0812">Transmembrane</keyword>
<dbReference type="InterPro" id="IPR045621">
    <property type="entry name" value="BPD_transp_1_N"/>
</dbReference>
<dbReference type="OrthoDB" id="9807402at2"/>
<feature type="transmembrane region" description="Helical" evidence="7">
    <location>
        <begin position="174"/>
        <end position="195"/>
    </location>
</feature>
<dbReference type="Gene3D" id="1.10.3720.10">
    <property type="entry name" value="MetI-like"/>
    <property type="match status" value="1"/>
</dbReference>
<evidence type="ECO:0000256" key="5">
    <source>
        <dbReference type="ARBA" id="ARBA00022989"/>
    </source>
</evidence>
<keyword evidence="3" id="KW-1003">Cell membrane</keyword>
<dbReference type="PANTHER" id="PTHR43163:SF6">
    <property type="entry name" value="DIPEPTIDE TRANSPORT SYSTEM PERMEASE PROTEIN DPPB-RELATED"/>
    <property type="match status" value="1"/>
</dbReference>
<evidence type="ECO:0000256" key="1">
    <source>
        <dbReference type="ARBA" id="ARBA00004651"/>
    </source>
</evidence>
<dbReference type="Pfam" id="PF19300">
    <property type="entry name" value="BPD_transp_1_N"/>
    <property type="match status" value="1"/>
</dbReference>
<evidence type="ECO:0000259" key="8">
    <source>
        <dbReference type="PROSITE" id="PS50928"/>
    </source>
</evidence>
<proteinExistence type="inferred from homology"/>
<dbReference type="GO" id="GO:0005886">
    <property type="term" value="C:plasma membrane"/>
    <property type="evidence" value="ECO:0007669"/>
    <property type="project" value="UniProtKB-SubCell"/>
</dbReference>
<dbReference type="InterPro" id="IPR000515">
    <property type="entry name" value="MetI-like"/>
</dbReference>
<feature type="domain" description="ABC transmembrane type-1" evidence="8">
    <location>
        <begin position="95"/>
        <end position="300"/>
    </location>
</feature>
<evidence type="ECO:0000313" key="9">
    <source>
        <dbReference type="EMBL" id="TXL73725.1"/>
    </source>
</evidence>
<name>A0A5C8PIT6_9HYPH</name>
<dbReference type="RefSeq" id="WP_147848770.1">
    <property type="nucleotide sequence ID" value="NZ_VDUZ01000023.1"/>
</dbReference>
<dbReference type="InterPro" id="IPR035906">
    <property type="entry name" value="MetI-like_sf"/>
</dbReference>
<reference evidence="9 10" key="1">
    <citation type="submission" date="2019-06" db="EMBL/GenBank/DDBJ databases">
        <title>New taxonomy in bacterial strain CC-CFT640, isolated from vineyard.</title>
        <authorList>
            <person name="Lin S.-Y."/>
            <person name="Tsai C.-F."/>
            <person name="Young C.-C."/>
        </authorList>
    </citation>
    <scope>NUCLEOTIDE SEQUENCE [LARGE SCALE GENOMIC DNA]</scope>
    <source>
        <strain evidence="9 10">CC-CFT640</strain>
    </source>
</reference>
<comment type="subcellular location">
    <subcellularLocation>
        <location evidence="1 7">Cell membrane</location>
        <topology evidence="1 7">Multi-pass membrane protein</topology>
    </subcellularLocation>
</comment>